<organism evidence="1 2">
    <name type="scientific">Portunus trituberculatus</name>
    <name type="common">Swimming crab</name>
    <name type="synonym">Neptunus trituberculatus</name>
    <dbReference type="NCBI Taxonomy" id="210409"/>
    <lineage>
        <taxon>Eukaryota</taxon>
        <taxon>Metazoa</taxon>
        <taxon>Ecdysozoa</taxon>
        <taxon>Arthropoda</taxon>
        <taxon>Crustacea</taxon>
        <taxon>Multicrustacea</taxon>
        <taxon>Malacostraca</taxon>
        <taxon>Eumalacostraca</taxon>
        <taxon>Eucarida</taxon>
        <taxon>Decapoda</taxon>
        <taxon>Pleocyemata</taxon>
        <taxon>Brachyura</taxon>
        <taxon>Eubrachyura</taxon>
        <taxon>Portunoidea</taxon>
        <taxon>Portunidae</taxon>
        <taxon>Portuninae</taxon>
        <taxon>Portunus</taxon>
    </lineage>
</organism>
<dbReference type="EMBL" id="VSRR010058230">
    <property type="protein sequence ID" value="MPC81862.1"/>
    <property type="molecule type" value="Genomic_DNA"/>
</dbReference>
<dbReference type="Proteomes" id="UP000324222">
    <property type="component" value="Unassembled WGS sequence"/>
</dbReference>
<sequence length="30" mass="3510">MNSYINMSSLKSLWRGLYPEAAKILHSRGW</sequence>
<evidence type="ECO:0000313" key="2">
    <source>
        <dbReference type="Proteomes" id="UP000324222"/>
    </source>
</evidence>
<proteinExistence type="predicted"/>
<evidence type="ECO:0000313" key="1">
    <source>
        <dbReference type="EMBL" id="MPC81862.1"/>
    </source>
</evidence>
<accession>A0A5B7IDD0</accession>
<reference evidence="1 2" key="1">
    <citation type="submission" date="2019-05" db="EMBL/GenBank/DDBJ databases">
        <title>Another draft genome of Portunus trituberculatus and its Hox gene families provides insights of decapod evolution.</title>
        <authorList>
            <person name="Jeong J.-H."/>
            <person name="Song I."/>
            <person name="Kim S."/>
            <person name="Choi T."/>
            <person name="Kim D."/>
            <person name="Ryu S."/>
            <person name="Kim W."/>
        </authorList>
    </citation>
    <scope>NUCLEOTIDE SEQUENCE [LARGE SCALE GENOMIC DNA]</scope>
    <source>
        <tissue evidence="1">Muscle</tissue>
    </source>
</reference>
<name>A0A5B7IDD0_PORTR</name>
<comment type="caution">
    <text evidence="1">The sequence shown here is derived from an EMBL/GenBank/DDBJ whole genome shotgun (WGS) entry which is preliminary data.</text>
</comment>
<dbReference type="AlphaFoldDB" id="A0A5B7IDD0"/>
<gene>
    <name evidence="1" type="ORF">E2C01_076500</name>
</gene>
<keyword evidence="2" id="KW-1185">Reference proteome</keyword>
<protein>
    <submittedName>
        <fullName evidence="1">Uncharacterized protein</fullName>
    </submittedName>
</protein>